<dbReference type="InterPro" id="IPR021870">
    <property type="entry name" value="MVP_shoulder"/>
</dbReference>
<dbReference type="PROSITE" id="PS51224">
    <property type="entry name" value="MVP"/>
    <property type="match status" value="5"/>
</dbReference>
<dbReference type="FunFam" id="2.30.30.570:FF:000001">
    <property type="entry name" value="major vault protein-like"/>
    <property type="match status" value="1"/>
</dbReference>
<dbReference type="Gene3D" id="2.30.30.620">
    <property type="match status" value="1"/>
</dbReference>
<dbReference type="InterPro" id="IPR041139">
    <property type="entry name" value="MVP_rep_dom"/>
</dbReference>
<feature type="domain" description="Major vault protein repeat" evidence="8">
    <location>
        <begin position="333"/>
        <end position="379"/>
    </location>
</feature>
<feature type="domain" description="Major vault protein repeat" evidence="10">
    <location>
        <begin position="51"/>
        <end position="111"/>
    </location>
</feature>
<evidence type="ECO:0000259" key="10">
    <source>
        <dbReference type="Pfam" id="PF17794"/>
    </source>
</evidence>
<evidence type="ECO:0000313" key="14">
    <source>
        <dbReference type="Proteomes" id="UP001149090"/>
    </source>
</evidence>
<dbReference type="InterPro" id="IPR039059">
    <property type="entry name" value="MVP"/>
</dbReference>
<dbReference type="Pfam" id="PF17794">
    <property type="entry name" value="Vault_2"/>
    <property type="match status" value="2"/>
</dbReference>
<dbReference type="EMBL" id="JAPDFW010000055">
    <property type="protein sequence ID" value="KAJ5078034.1"/>
    <property type="molecule type" value="Genomic_DNA"/>
</dbReference>
<dbReference type="InterPro" id="IPR043023">
    <property type="entry name" value="MVP_rep_sf"/>
</dbReference>
<feature type="domain" description="Major vault protein repeat" evidence="8">
    <location>
        <begin position="176"/>
        <end position="215"/>
    </location>
</feature>
<feature type="domain" description="Major vault protein repeat" evidence="10">
    <location>
        <begin position="282"/>
        <end position="329"/>
    </location>
</feature>
<evidence type="ECO:0000259" key="12">
    <source>
        <dbReference type="Pfam" id="PF17796"/>
    </source>
</evidence>
<dbReference type="OrthoDB" id="6125719at2759"/>
<feature type="repeat" description="MVP" evidence="7">
    <location>
        <begin position="57"/>
        <end position="118"/>
    </location>
</feature>
<evidence type="ECO:0000256" key="2">
    <source>
        <dbReference type="ARBA" id="ARBA00004496"/>
    </source>
</evidence>
<organism evidence="13 14">
    <name type="scientific">Anaeramoeba ignava</name>
    <name type="common">Anaerobic marine amoeba</name>
    <dbReference type="NCBI Taxonomy" id="1746090"/>
    <lineage>
        <taxon>Eukaryota</taxon>
        <taxon>Metamonada</taxon>
        <taxon>Anaeramoebidae</taxon>
        <taxon>Anaeramoeba</taxon>
    </lineage>
</organism>
<sequence>MSKEKSLVLRLRPHYFVHISDENKNIVRLLEGPVTYTLHQHESIVRGPEAMILVPPGHYAKIANPVMRDKDGNPIKDGHNQVCLRNGDFEIRLNQPEPFPLYPGEELEGKITPLKIVLEGEALRLEAIRNFEDTILENNKPKKIKRIAGEQWYFIGPGTYIPKIEVAEKESVKSSIILANSALKLRARRECADCDGTMRKTGEEWLVRKEGEYLPNIDEIVIGQVQPTVLVRDKALHLQAIKTFKDIYGIERKAGEEWLVTSSMSTMHIPDVYETVVGEIKITELTSMQYCVILDPIDSDGKQHLGQKKLVEGPKQFFLQPGERLESGIQDVYLLGEQEALLLRCKEKFEDVDPIKKTKVEREPGIRWMVYGPRQYVPPTQVEVIERRSSIPLNDNEGIYVRDLNTGKVCSVIGETYMLKPNEELWEKDLPPIIERLVGLDEDVLSGRGEKITESKKTARDKTRVVTYPIPHNAAVQIYDYKKREARVQFGPDLAMLGPDEHFTLLSISGGKPKRPDVIQSITLLLGPDFMTDIITVETSDHARLSLQLSYNWHFEVDKESLEDARKIFQVSDFVGDACKAIASKIRAIVATKSFDEFHKGSARAIRIAVFGLDSENHVNDCFRFESNNLLITNIDIQSVEPVDKDTLLSLQKSVQLAIQITSESQEAAAQHEAKRRETEAKGKLQNLQIIANSKAEVKRKELLEHKAECAAILSTGKAKAEAQAKAEAAHIIGTMSVQQAQLESQTLKIDQNSKRKIIGDRYDLDYMHQERIDNLELEKAKNLSEIKSQALSKIVDSISVQTLQNIAKASPLFKSRILKSLGVRNYLITDGKSQLNIFGNGMNQKFSIEEKK</sequence>
<dbReference type="FunFam" id="2.30.30.560:FF:000001">
    <property type="entry name" value="major vault protein-like"/>
    <property type="match status" value="1"/>
</dbReference>
<dbReference type="InterPro" id="IPR041134">
    <property type="entry name" value="Vault_2"/>
</dbReference>
<dbReference type="AlphaFoldDB" id="A0A9Q0LT32"/>
<evidence type="ECO:0000256" key="6">
    <source>
        <dbReference type="ARBA" id="ARBA00023274"/>
    </source>
</evidence>
<keyword evidence="4" id="KW-0677">Repeat</keyword>
<dbReference type="Pfam" id="PF17795">
    <property type="entry name" value="Vault_3"/>
    <property type="match status" value="1"/>
</dbReference>
<dbReference type="Gene3D" id="6.20.380.10">
    <property type="match status" value="1"/>
</dbReference>
<feature type="domain" description="Major vault protein shoulder" evidence="9">
    <location>
        <begin position="527"/>
        <end position="644"/>
    </location>
</feature>
<evidence type="ECO:0000256" key="3">
    <source>
        <dbReference type="ARBA" id="ARBA00022490"/>
    </source>
</evidence>
<dbReference type="CDD" id="cd08825">
    <property type="entry name" value="MVP_shoulder"/>
    <property type="match status" value="1"/>
</dbReference>
<evidence type="ECO:0000259" key="9">
    <source>
        <dbReference type="Pfam" id="PF11978"/>
    </source>
</evidence>
<keyword evidence="5" id="KW-0539">Nucleus</keyword>
<dbReference type="Gene3D" id="3.30.479.30">
    <property type="entry name" value="Band 7 domain"/>
    <property type="match status" value="1"/>
</dbReference>
<keyword evidence="6 7" id="KW-0687">Ribonucleoprotein</keyword>
<feature type="domain" description="Major vault protein repeat" evidence="12">
    <location>
        <begin position="391"/>
        <end position="438"/>
    </location>
</feature>
<dbReference type="FunFam" id="2.30.30.560:FF:000002">
    <property type="entry name" value="Major vault protein-alpha"/>
    <property type="match status" value="1"/>
</dbReference>
<comment type="caution">
    <text evidence="13">The sequence shown here is derived from an EMBL/GenBank/DDBJ whole genome shotgun (WGS) entry which is preliminary data.</text>
</comment>
<protein>
    <submittedName>
        <fullName evidence="13">Major vault protein</fullName>
    </submittedName>
</protein>
<comment type="subcellular location">
    <subcellularLocation>
        <location evidence="2 7">Cytoplasm</location>
    </subcellularLocation>
    <subcellularLocation>
        <location evidence="1">Nucleus</location>
    </subcellularLocation>
</comment>
<evidence type="ECO:0000259" key="8">
    <source>
        <dbReference type="Pfam" id="PF01505"/>
    </source>
</evidence>
<dbReference type="PANTHER" id="PTHR14165:SF3">
    <property type="entry name" value="MAJOR VAULT PROTEIN"/>
    <property type="match status" value="1"/>
</dbReference>
<feature type="repeat" description="MVP" evidence="7">
    <location>
        <begin position="337"/>
        <end position="394"/>
    </location>
</feature>
<dbReference type="Gene3D" id="2.30.30.560">
    <property type="match status" value="2"/>
</dbReference>
<dbReference type="GO" id="GO:1990904">
    <property type="term" value="C:ribonucleoprotein complex"/>
    <property type="evidence" value="ECO:0007669"/>
    <property type="project" value="UniProtKB-UniRule"/>
</dbReference>
<dbReference type="OMA" id="ILPYQFI"/>
<evidence type="ECO:0000256" key="5">
    <source>
        <dbReference type="ARBA" id="ARBA00023242"/>
    </source>
</evidence>
<dbReference type="Gene3D" id="2.30.30.550">
    <property type="entry name" value="Major Vault Protein repeat"/>
    <property type="match status" value="4"/>
</dbReference>
<evidence type="ECO:0000256" key="1">
    <source>
        <dbReference type="ARBA" id="ARBA00004123"/>
    </source>
</evidence>
<proteinExistence type="predicted"/>
<dbReference type="Pfam" id="PF11978">
    <property type="entry name" value="MVP_shoulder"/>
    <property type="match status" value="1"/>
</dbReference>
<dbReference type="Pfam" id="PF01505">
    <property type="entry name" value="Vault"/>
    <property type="match status" value="4"/>
</dbReference>
<dbReference type="InterPro" id="IPR041136">
    <property type="entry name" value="Vault_4"/>
</dbReference>
<keyword evidence="3 7" id="KW-0963">Cytoplasm</keyword>
<feature type="repeat" description="MVP" evidence="7">
    <location>
        <begin position="179"/>
        <end position="231"/>
    </location>
</feature>
<dbReference type="InterPro" id="IPR002499">
    <property type="entry name" value="Vault_N"/>
</dbReference>
<name>A0A9Q0LT32_ANAIG</name>
<dbReference type="InterPro" id="IPR043179">
    <property type="entry name" value="Vault_2_sf"/>
</dbReference>
<dbReference type="GO" id="GO:0005634">
    <property type="term" value="C:nucleus"/>
    <property type="evidence" value="ECO:0007669"/>
    <property type="project" value="UniProtKB-SubCell"/>
</dbReference>
<dbReference type="FunFam" id="3.30.479.30:FF:000010">
    <property type="entry name" value="major vault protein-like"/>
    <property type="match status" value="1"/>
</dbReference>
<dbReference type="Proteomes" id="UP001149090">
    <property type="component" value="Unassembled WGS sequence"/>
</dbReference>
<accession>A0A9Q0LT32</accession>
<keyword evidence="14" id="KW-1185">Reference proteome</keyword>
<evidence type="ECO:0000256" key="4">
    <source>
        <dbReference type="ARBA" id="ARBA00022737"/>
    </source>
</evidence>
<feature type="repeat" description="MVP" evidence="7">
    <location>
        <begin position="232"/>
        <end position="286"/>
    </location>
</feature>
<feature type="domain" description="Major vault protein repeat" evidence="11">
    <location>
        <begin position="465"/>
        <end position="526"/>
    </location>
</feature>
<evidence type="ECO:0000313" key="13">
    <source>
        <dbReference type="EMBL" id="KAJ5078034.1"/>
    </source>
</evidence>
<feature type="domain" description="Major vault protein repeat" evidence="8">
    <location>
        <begin position="228"/>
        <end position="271"/>
    </location>
</feature>
<evidence type="ECO:0000256" key="7">
    <source>
        <dbReference type="PROSITE-ProRule" id="PRU00571"/>
    </source>
</evidence>
<feature type="domain" description="Major vault protein repeat" evidence="8">
    <location>
        <begin position="116"/>
        <end position="162"/>
    </location>
</feature>
<dbReference type="InterPro" id="IPR040989">
    <property type="entry name" value="Vault_3"/>
</dbReference>
<dbReference type="PANTHER" id="PTHR14165">
    <property type="entry name" value="MAJOR VAULT PROTEIN"/>
    <property type="match status" value="1"/>
</dbReference>
<dbReference type="Pfam" id="PF17796">
    <property type="entry name" value="Vault_4"/>
    <property type="match status" value="1"/>
</dbReference>
<dbReference type="FunFam" id="2.30.30.550:FF:000001">
    <property type="entry name" value="major vault protein-like"/>
    <property type="match status" value="2"/>
</dbReference>
<dbReference type="Gene3D" id="6.10.250.720">
    <property type="match status" value="1"/>
</dbReference>
<dbReference type="GO" id="GO:0005737">
    <property type="term" value="C:cytoplasm"/>
    <property type="evidence" value="ECO:0007669"/>
    <property type="project" value="UniProtKB-SubCell"/>
</dbReference>
<dbReference type="InterPro" id="IPR036013">
    <property type="entry name" value="Band_7/SPFH_dom_sf"/>
</dbReference>
<dbReference type="Gene3D" id="2.30.30.570">
    <property type="match status" value="2"/>
</dbReference>
<gene>
    <name evidence="13" type="ORF">M0811_05291</name>
</gene>
<evidence type="ECO:0000259" key="11">
    <source>
        <dbReference type="Pfam" id="PF17795"/>
    </source>
</evidence>
<feature type="repeat" description="MVP" evidence="7">
    <location>
        <begin position="288"/>
        <end position="336"/>
    </location>
</feature>
<reference evidence="13" key="1">
    <citation type="submission" date="2022-10" db="EMBL/GenBank/DDBJ databases">
        <title>Novel sulphate-reducing endosymbionts in the free-living metamonad Anaeramoeba.</title>
        <authorList>
            <person name="Jerlstrom-Hultqvist J."/>
            <person name="Cepicka I."/>
            <person name="Gallot-Lavallee L."/>
            <person name="Salas-Leiva D."/>
            <person name="Curtis B.A."/>
            <person name="Zahonova K."/>
            <person name="Pipaliya S."/>
            <person name="Dacks J."/>
            <person name="Roger A.J."/>
        </authorList>
    </citation>
    <scope>NUCLEOTIDE SEQUENCE</scope>
    <source>
        <strain evidence="13">BMAN</strain>
    </source>
</reference>